<reference evidence="4" key="1">
    <citation type="submission" date="2003-08" db="EMBL/GenBank/DDBJ databases">
        <authorList>
            <person name="Birren B."/>
            <person name="Nusbaum C."/>
            <person name="Abebe A."/>
            <person name="Abouelleil A."/>
            <person name="Adekoya E."/>
            <person name="Ait-zahra M."/>
            <person name="Allen N."/>
            <person name="Allen T."/>
            <person name="An P."/>
            <person name="Anderson M."/>
            <person name="Anderson S."/>
            <person name="Arachchi H."/>
            <person name="Armbruster J."/>
            <person name="Bachantsang P."/>
            <person name="Baldwin J."/>
            <person name="Barry A."/>
            <person name="Bayul T."/>
            <person name="Blitshsteyn B."/>
            <person name="Bloom T."/>
            <person name="Blye J."/>
            <person name="Boguslavskiy L."/>
            <person name="Borowsky M."/>
            <person name="Boukhgalter B."/>
            <person name="Brunache A."/>
            <person name="Butler J."/>
            <person name="Calixte N."/>
            <person name="Calvo S."/>
            <person name="Camarata J."/>
            <person name="Campo K."/>
            <person name="Chang J."/>
            <person name="Cheshatsang Y."/>
            <person name="Citroen M."/>
            <person name="Collymore A."/>
            <person name="Considine T."/>
            <person name="Cook A."/>
            <person name="Cooke P."/>
            <person name="Corum B."/>
            <person name="Cuomo C."/>
            <person name="David R."/>
            <person name="Dawoe T."/>
            <person name="Degray S."/>
            <person name="Dodge S."/>
            <person name="Dooley K."/>
            <person name="Dorje P."/>
            <person name="Dorjee K."/>
            <person name="Dorris L."/>
            <person name="Duffey N."/>
            <person name="Dupes A."/>
            <person name="Elkins T."/>
            <person name="Engels R."/>
            <person name="Erickson J."/>
            <person name="Farina A."/>
            <person name="Faro S."/>
            <person name="Ferreira P."/>
            <person name="Fischer H."/>
            <person name="Fitzgerald M."/>
            <person name="Foley K."/>
            <person name="Gage D."/>
            <person name="Galagan J."/>
            <person name="Gearin G."/>
            <person name="Gnerre S."/>
            <person name="Gnirke A."/>
            <person name="Goyette A."/>
            <person name="Graham J."/>
            <person name="Grandbois E."/>
            <person name="Gyaltsen K."/>
            <person name="Hafez N."/>
            <person name="Hagopian D."/>
            <person name="Hagos B."/>
            <person name="Hall J."/>
            <person name="Hatcher B."/>
            <person name="Heller A."/>
            <person name="Higgins H."/>
            <person name="Honan T."/>
            <person name="Horn A."/>
            <person name="Houde N."/>
            <person name="Hughes L."/>
            <person name="Hulme W."/>
            <person name="Husby E."/>
            <person name="Iliev I."/>
            <person name="Jaffe D."/>
            <person name="Jones C."/>
            <person name="Kamal M."/>
            <person name="Kamat A."/>
            <person name="Kamvysselis M."/>
            <person name="Karlsson E."/>
            <person name="Kells C."/>
            <person name="Kieu A."/>
            <person name="Kisner P."/>
            <person name="Kodira C."/>
            <person name="Kulbokas E."/>
            <person name="Labutti K."/>
            <person name="Lama D."/>
            <person name="Landers T."/>
            <person name="Leger J."/>
            <person name="Levine S."/>
            <person name="Lewis D."/>
            <person name="Lewis T."/>
            <person name="Lindblad-toh K."/>
            <person name="Liu X."/>
            <person name="Lokyitsang T."/>
            <person name="Lokyitsang Y."/>
            <person name="Lucien O."/>
            <person name="Lui A."/>
            <person name="Ma L.J."/>
            <person name="Mabbitt R."/>
            <person name="Macdonald J."/>
            <person name="Maclean C."/>
            <person name="Major J."/>
            <person name="Manning J."/>
            <person name="Marabella R."/>
            <person name="Maru K."/>
            <person name="Matthews C."/>
            <person name="Mauceli E."/>
            <person name="Mccarthy M."/>
            <person name="Mcdonough S."/>
            <person name="Mcghee T."/>
            <person name="Meldrim J."/>
            <person name="Meneus L."/>
            <person name="Mesirov J."/>
            <person name="Mihalev A."/>
            <person name="Mihova T."/>
            <person name="Mikkelsen T."/>
            <person name="Mlenga V."/>
            <person name="Moru K."/>
            <person name="Mozes J."/>
            <person name="Mulrain L."/>
            <person name="Munson G."/>
            <person name="Naylor J."/>
            <person name="Newes C."/>
            <person name="Nguyen C."/>
            <person name="Nguyen N."/>
            <person name="Nguyen T."/>
            <person name="Nicol R."/>
            <person name="Nielsen C."/>
            <person name="Nizzari M."/>
            <person name="Norbu C."/>
            <person name="Norbu N."/>
            <person name="O'donnell P."/>
            <person name="Okoawo O."/>
            <person name="O'leary S."/>
            <person name="Omotosho B."/>
            <person name="O'neill K."/>
            <person name="Osman S."/>
            <person name="Parker S."/>
            <person name="Perrin D."/>
            <person name="Phunkhang P."/>
            <person name="Piqani B."/>
            <person name="Purcell S."/>
            <person name="Rachupka T."/>
            <person name="Ramasamy U."/>
            <person name="Rameau R."/>
            <person name="Ray V."/>
            <person name="Raymond C."/>
            <person name="Retta R."/>
            <person name="Richardson S."/>
            <person name="Rise C."/>
            <person name="Rodriguez J."/>
            <person name="Rogers J."/>
            <person name="Rogov P."/>
            <person name="Rutman M."/>
            <person name="Schupbach R."/>
            <person name="Seaman C."/>
            <person name="Settipalli S."/>
            <person name="Sharpe T."/>
            <person name="Sheridan J."/>
            <person name="Sherpa N."/>
            <person name="Shi J."/>
            <person name="Smirnov S."/>
            <person name="Smith C."/>
            <person name="Sougnez C."/>
            <person name="Spencer B."/>
            <person name="Stalker J."/>
            <person name="Stange-thomann N."/>
            <person name="Stavropoulos S."/>
            <person name="Stetson K."/>
            <person name="Stone C."/>
            <person name="Stone S."/>
            <person name="Stubbs M."/>
            <person name="Talamas J."/>
            <person name="Tchuinga P."/>
            <person name="Tenzing P."/>
            <person name="Tesfaye S."/>
            <person name="Theodore J."/>
            <person name="Thoulutsang Y."/>
            <person name="Topham K."/>
            <person name="Towey S."/>
            <person name="Tsamla T."/>
            <person name="Tsomo N."/>
            <person name="Vallee D."/>
            <person name="Vassiliev H."/>
            <person name="Venkataraman V."/>
            <person name="Vinson J."/>
            <person name="Vo A."/>
            <person name="Wade C."/>
            <person name="Wang S."/>
            <person name="Wangchuk T."/>
            <person name="Wangdi T."/>
            <person name="Whittaker C."/>
            <person name="Wilkinson J."/>
            <person name="Wu Y."/>
            <person name="Wyman D."/>
            <person name="Yadav S."/>
            <person name="Yang S."/>
            <person name="Yang X."/>
            <person name="Yeager S."/>
            <person name="Yee E."/>
            <person name="Young G."/>
            <person name="Zainoun J."/>
            <person name="Zembeck L."/>
            <person name="Zimmer A."/>
            <person name="Zody M."/>
            <person name="Lander E."/>
        </authorList>
    </citation>
    <scope>NUCLEOTIDE SEQUENCE [LARGE SCALE GENOMIC DNA]</scope>
</reference>
<dbReference type="PROSITE" id="PS00022">
    <property type="entry name" value="EGF_1"/>
    <property type="match status" value="2"/>
</dbReference>
<evidence type="ECO:0000313" key="4">
    <source>
        <dbReference type="Proteomes" id="UP000007875"/>
    </source>
</evidence>
<dbReference type="InParanoid" id="H2ZQ75"/>
<keyword evidence="1" id="KW-1015">Disulfide bond</keyword>
<keyword evidence="1" id="KW-0245">EGF-like domain</keyword>
<dbReference type="Gene3D" id="2.10.25.10">
    <property type="entry name" value="Laminin"/>
    <property type="match status" value="1"/>
</dbReference>
<dbReference type="PROSITE" id="PS50026">
    <property type="entry name" value="EGF_3"/>
    <property type="match status" value="1"/>
</dbReference>
<reference evidence="3" key="3">
    <citation type="submission" date="2025-09" db="UniProtKB">
        <authorList>
            <consortium name="Ensembl"/>
        </authorList>
    </citation>
    <scope>IDENTIFICATION</scope>
</reference>
<dbReference type="AlphaFoldDB" id="H2ZQ75"/>
<dbReference type="PROSITE" id="PS01186">
    <property type="entry name" value="EGF_2"/>
    <property type="match status" value="2"/>
</dbReference>
<protein>
    <recommendedName>
        <fullName evidence="2">EGF-like domain-containing protein</fullName>
    </recommendedName>
</protein>
<dbReference type="Proteomes" id="UP000007875">
    <property type="component" value="Unassembled WGS sequence"/>
</dbReference>
<dbReference type="SUPFAM" id="SSF57196">
    <property type="entry name" value="EGF/Laminin"/>
    <property type="match status" value="1"/>
</dbReference>
<organism evidence="3 4">
    <name type="scientific">Ciona savignyi</name>
    <name type="common">Pacific transparent sea squirt</name>
    <dbReference type="NCBI Taxonomy" id="51511"/>
    <lineage>
        <taxon>Eukaryota</taxon>
        <taxon>Metazoa</taxon>
        <taxon>Chordata</taxon>
        <taxon>Tunicata</taxon>
        <taxon>Ascidiacea</taxon>
        <taxon>Phlebobranchia</taxon>
        <taxon>Cionidae</taxon>
        <taxon>Ciona</taxon>
    </lineage>
</organism>
<sequence>MTTDPTQANCSCTEGFYGHSCDKVWDYCTLYGNETRYDEVSGMSIPVIVARMDCGDHGDCVSENRGYRCDCHRGYDGDYCDIENTPPVVNCTSDYCICPSALLTQHLN</sequence>
<evidence type="ECO:0000313" key="3">
    <source>
        <dbReference type="Ensembl" id="ENSCSAVP00000019741.1"/>
    </source>
</evidence>
<reference evidence="3" key="2">
    <citation type="submission" date="2025-08" db="UniProtKB">
        <authorList>
            <consortium name="Ensembl"/>
        </authorList>
    </citation>
    <scope>IDENTIFICATION</scope>
</reference>
<feature type="domain" description="EGF-like" evidence="2">
    <location>
        <begin position="45"/>
        <end position="81"/>
    </location>
</feature>
<comment type="caution">
    <text evidence="1">Lacks conserved residue(s) required for the propagation of feature annotation.</text>
</comment>
<name>H2ZQ75_CIOSA</name>
<evidence type="ECO:0000259" key="2">
    <source>
        <dbReference type="PROSITE" id="PS50026"/>
    </source>
</evidence>
<dbReference type="HOGENOM" id="CLU_2202864_0_0_1"/>
<feature type="disulfide bond" evidence="1">
    <location>
        <begin position="71"/>
        <end position="80"/>
    </location>
</feature>
<evidence type="ECO:0000256" key="1">
    <source>
        <dbReference type="PROSITE-ProRule" id="PRU00076"/>
    </source>
</evidence>
<accession>H2ZQ75</accession>
<dbReference type="Ensembl" id="ENSCSAVT00000019954.1">
    <property type="protein sequence ID" value="ENSCSAVP00000019741.1"/>
    <property type="gene ID" value="ENSCSAVG00000011577.1"/>
</dbReference>
<dbReference type="InterPro" id="IPR000742">
    <property type="entry name" value="EGF"/>
</dbReference>
<keyword evidence="4" id="KW-1185">Reference proteome</keyword>
<proteinExistence type="predicted"/>